<dbReference type="RefSeq" id="XP_046075942.1">
    <property type="nucleotide sequence ID" value="XM_046215550.1"/>
</dbReference>
<gene>
    <name evidence="1" type="ORF">BGW36DRAFT_373096</name>
</gene>
<dbReference type="GeneID" id="70245837"/>
<organism evidence="1 2">
    <name type="scientific">Talaromyces proteolyticus</name>
    <dbReference type="NCBI Taxonomy" id="1131652"/>
    <lineage>
        <taxon>Eukaryota</taxon>
        <taxon>Fungi</taxon>
        <taxon>Dikarya</taxon>
        <taxon>Ascomycota</taxon>
        <taxon>Pezizomycotina</taxon>
        <taxon>Eurotiomycetes</taxon>
        <taxon>Eurotiomycetidae</taxon>
        <taxon>Eurotiales</taxon>
        <taxon>Trichocomaceae</taxon>
        <taxon>Talaromyces</taxon>
        <taxon>Talaromyces sect. Bacilispori</taxon>
    </lineage>
</organism>
<dbReference type="AlphaFoldDB" id="A0AAD4L1U5"/>
<evidence type="ECO:0000313" key="1">
    <source>
        <dbReference type="EMBL" id="KAH8702566.1"/>
    </source>
</evidence>
<dbReference type="Proteomes" id="UP001201262">
    <property type="component" value="Unassembled WGS sequence"/>
</dbReference>
<proteinExistence type="predicted"/>
<protein>
    <submittedName>
        <fullName evidence="1">Uncharacterized protein</fullName>
    </submittedName>
</protein>
<comment type="caution">
    <text evidence="1">The sequence shown here is derived from an EMBL/GenBank/DDBJ whole genome shotgun (WGS) entry which is preliminary data.</text>
</comment>
<name>A0AAD4L1U5_9EURO</name>
<dbReference type="EMBL" id="JAJTJA010000003">
    <property type="protein sequence ID" value="KAH8702566.1"/>
    <property type="molecule type" value="Genomic_DNA"/>
</dbReference>
<sequence>MDTTEIDLHEAALLKAQKHDFPTILTTDAISKCMAAANDIVDAIQFSHRLKGRKLESFRQLNNFQVWPCTRAIQLSCHIEARSGRHHTFHSHLARAF</sequence>
<accession>A0AAD4L1U5</accession>
<reference evidence="1" key="1">
    <citation type="submission" date="2021-12" db="EMBL/GenBank/DDBJ databases">
        <title>Convergent genome expansion in fungi linked to evolution of root-endophyte symbiosis.</title>
        <authorList>
            <consortium name="DOE Joint Genome Institute"/>
            <person name="Ke Y.-H."/>
            <person name="Bonito G."/>
            <person name="Liao H.-L."/>
            <person name="Looney B."/>
            <person name="Rojas-Flechas A."/>
            <person name="Nash J."/>
            <person name="Hameed K."/>
            <person name="Schadt C."/>
            <person name="Martin F."/>
            <person name="Crous P.W."/>
            <person name="Miettinen O."/>
            <person name="Magnuson J.K."/>
            <person name="Labbe J."/>
            <person name="Jacobson D."/>
            <person name="Doktycz M.J."/>
            <person name="Veneault-Fourrey C."/>
            <person name="Kuo A."/>
            <person name="Mondo S."/>
            <person name="Calhoun S."/>
            <person name="Riley R."/>
            <person name="Ohm R."/>
            <person name="LaButti K."/>
            <person name="Andreopoulos B."/>
            <person name="Pangilinan J."/>
            <person name="Nolan M."/>
            <person name="Tritt A."/>
            <person name="Clum A."/>
            <person name="Lipzen A."/>
            <person name="Daum C."/>
            <person name="Barry K."/>
            <person name="Grigoriev I.V."/>
            <person name="Vilgalys R."/>
        </authorList>
    </citation>
    <scope>NUCLEOTIDE SEQUENCE</scope>
    <source>
        <strain evidence="1">PMI_201</strain>
    </source>
</reference>
<keyword evidence="2" id="KW-1185">Reference proteome</keyword>
<evidence type="ECO:0000313" key="2">
    <source>
        <dbReference type="Proteomes" id="UP001201262"/>
    </source>
</evidence>